<organism evidence="1 2">
    <name type="scientific">Gynuella sunshinyii YC6258</name>
    <dbReference type="NCBI Taxonomy" id="1445510"/>
    <lineage>
        <taxon>Bacteria</taxon>
        <taxon>Pseudomonadati</taxon>
        <taxon>Pseudomonadota</taxon>
        <taxon>Gammaproteobacteria</taxon>
        <taxon>Oceanospirillales</taxon>
        <taxon>Saccharospirillaceae</taxon>
        <taxon>Gynuella</taxon>
    </lineage>
</organism>
<reference evidence="1 2" key="1">
    <citation type="submission" date="2014-01" db="EMBL/GenBank/DDBJ databases">
        <title>Full genme sequencing of cellulolytic bacterium Gynuella sunshinyii YC6258T gen. nov., sp. nov.</title>
        <authorList>
            <person name="Khan H."/>
            <person name="Chung E.J."/>
            <person name="Chung Y.R."/>
        </authorList>
    </citation>
    <scope>NUCLEOTIDE SEQUENCE [LARGE SCALE GENOMIC DNA]</scope>
    <source>
        <strain evidence="1 2">YC6258</strain>
    </source>
</reference>
<dbReference type="EMBL" id="CP007142">
    <property type="protein sequence ID" value="AJQ94850.1"/>
    <property type="molecule type" value="Genomic_DNA"/>
</dbReference>
<dbReference type="AlphaFoldDB" id="A0A0C5V5X1"/>
<proteinExistence type="predicted"/>
<protein>
    <submittedName>
        <fullName evidence="1">Uncharacterized protein</fullName>
    </submittedName>
</protein>
<dbReference type="HOGENOM" id="CLU_3328480_0_0_6"/>
<accession>A0A0C5V5X1</accession>
<evidence type="ECO:0000313" key="1">
    <source>
        <dbReference type="EMBL" id="AJQ94850.1"/>
    </source>
</evidence>
<dbReference type="Proteomes" id="UP000032266">
    <property type="component" value="Chromosome"/>
</dbReference>
<evidence type="ECO:0000313" key="2">
    <source>
        <dbReference type="Proteomes" id="UP000032266"/>
    </source>
</evidence>
<keyword evidence="2" id="KW-1185">Reference proteome</keyword>
<dbReference type="KEGG" id="gsn:YC6258_02812"/>
<name>A0A0C5V5X1_9GAMM</name>
<gene>
    <name evidence="1" type="ORF">YC6258_02812</name>
</gene>
<sequence length="38" mass="4067">MRSVYGMFGIFRRNGTLLAMGVGQLLKSLPEVLLAGAV</sequence>